<gene>
    <name evidence="4" type="ORF">EHQ58_15425</name>
</gene>
<organism evidence="4 5">
    <name type="scientific">Leptospira ognonensis</name>
    <dbReference type="NCBI Taxonomy" id="2484945"/>
    <lineage>
        <taxon>Bacteria</taxon>
        <taxon>Pseudomonadati</taxon>
        <taxon>Spirochaetota</taxon>
        <taxon>Spirochaetia</taxon>
        <taxon>Leptospirales</taxon>
        <taxon>Leptospiraceae</taxon>
        <taxon>Leptospira</taxon>
    </lineage>
</organism>
<dbReference type="Proteomes" id="UP000297693">
    <property type="component" value="Unassembled WGS sequence"/>
</dbReference>
<feature type="region of interest" description="Disordered" evidence="2">
    <location>
        <begin position="1523"/>
        <end position="1547"/>
    </location>
</feature>
<feature type="coiled-coil region" evidence="1">
    <location>
        <begin position="1950"/>
        <end position="1977"/>
    </location>
</feature>
<keyword evidence="1" id="KW-0175">Coiled coil</keyword>
<reference evidence="4" key="1">
    <citation type="journal article" date="2019" name="PLoS Negl. Trop. Dis.">
        <title>Revisiting the worldwide diversity of Leptospira species in the environment.</title>
        <authorList>
            <person name="Vincent A.T."/>
            <person name="Schiettekatte O."/>
            <person name="Bourhy P."/>
            <person name="Veyrier F.J."/>
            <person name="Picardeau M."/>
        </authorList>
    </citation>
    <scope>NUCLEOTIDE SEQUENCE [LARGE SCALE GENOMIC DNA]</scope>
    <source>
        <strain evidence="4">201702476</strain>
    </source>
</reference>
<sequence length="2343" mass="253644">MSFVVWDKSIPSKKVFLCSFLFFSSFLFSQATVPVLNLQSYDPTMMNEVYGQSYFMNSLSSWSEEVAHYQGIIRASWEGAADRAINQYVATITTSDAYNSVAAYQDYVRLSLRSQEEAALNKWEHAANLDMLTNQANFVARLNTGKVDELYLQRVGMQNMLRPTDAEQSANTLRSNIVTSANQWQMDFDTSFQEGVNDFSNVLSNMQQRYNALITNLDESDARFQNNLTAIDRYKNAVKDGIRTILGRFDTMLGAECNQDTPCTFKEPRAGLNAAGETLKEFVREVRAVLNNPAIDTTNVLTRISTSIRNFLQTQTTNAADTRDTFRDQTDTNQMFSLDGTFLVPNGGDTTVTVADVFGSGRTIDSIANQRNIKEWNADPTHLFSGIAADWDFISLINTMVNGNTSGVEHLIDLKLGTGQSSTLLAWNIYTDWNNAHNTTTLGGQRVAFVSADHLQGNYHHETNPMNTFYWLANRGFIDRQQMGKIGYELLFEMHDSVAASQAIYWSGNYEALNGELGTYNRDVLPAIQNWESQVTSYNQYYKDWKTQSDQLKANAKLEYDKSVAELNEKKAKWLHAMETQHQEAMVSWGTLYEKADQIKSAADVKLLADQVALKVEGTDSRPGIATNTDATMDRFTGQIDAFAKTKFSSGVTGAVTTGNYSVLGAVDEKQMVGNLMVGNKDISEVFGKTSNGVYQFTQLLSINGNNEYTARQEQVKLANQMAYSINWDSRWAAKLDDNGNFVSDGNLEALGITEQMASDYLTKLKNYNASIKVTPSSVCVMGTAEYDGCAAAAKKLSEEQAKNFKETFSNEIAELAKKGLEFQNGKIVHSLTTKENDLLGIDSATVASGGTAMTKPKARAANFGTCYLNPDTTECKALLKQDFTTTFDENGVTLSRVISDGNIKGRDEKGYTSGNQTENKYIKFSQMKPVMAPTGKSLFDVWETSDWTNVENQANAISTDFFEKGLVKTQGNLTQSTALIRDLEAKNETKFQSLKKAKEAEDALVRDLVIAYLSGGMAGVQGAIKSKVEDQINTSIATAWARASGADESQIGLLTQALSFMKGKVAERKIKSQQATNNLQNVGTALVATATAFGNAALQFGAGAVAFASGNYAAAGTAFAGGFTSVGQGFVSMGNTATALVSTTQGAISTGVFLAGGNTIVTGTAIGAYREVAGDAAADRLVDRTSGAQTRLAEIKAERESMLQSNVTQAVATATGLPAEVIGNLITDYKGKKEAASVRCAVDSNPVAGVVSRVASATLGVYKTAVVAVGMPDRKIAQALSDGNKIAFSGITDRRFQQANLAFANQALGMQAPGTSYTSATPSDQKGIVKEIGQRMLVDQLAVNMSADEKAVLNAAIRGQISRNEQKAADKKAQTAAIRSTAITGVTLGVGAQFKSLSAAQQALFKGSEQLFKASVNLVVQTVDGTRNGPQGVLAGFTNGALGMLTASGRFDFAGAVRDGAGRLTQGSTLGLGVTFDRDAGWGGMVGVGGERTNASISFSQRGNTTVQGSAQTHIDGVQLTASSTTNGSTTVGVAYNPNNEGPRRGQNYSINYDTDRGQISGTAGYTDSNSGLGFTGNLDANGGSVSTQYNGINVATVSADGFHFDEFNWAEQNINLAQDRTGDMERARASREFLIARGGDPELVRNLTDADAQAFEANLRTADDNVRLRASGLTDAQIANLTPNARNEALNRIENEPSPDTTAAAAAGTSVFALVGAYVFGRRREGEDSPLPDDAPVQDVPVEAWGDGSGAPSNGRVSGHATISIDPKTVNFANSVRDINSNQLMQLVSESADLSAGTKLTRIQGIKPIIREVTTMVDGKKPVIGKESTIVKLNEKMNHQINELLNNPVRSEDIKLAQSRVEIARDQITIAEQKVPRSDSEIKGLKLKLNATQADLNKTVSSEIGRKLATDPVFANEVRTNAQIKADQALTSAKNELTLFHVRETIRSKDFESRRESLENKIKIAELAKSEADKSMEQRFSLLVKDRDPATGNIRLQTLSSVSTELVETGRVPRTDTMTFNVYQDASGNPHVIPGKEGRVIDAVSLQRANQEFAFHRQVEAINQTGSGYVIKPETGMIERNANGERIEPNDFKGRQDAFKQLKASLGSAFDPKTNPNHAKLEAVNNFEEVRNDKGNISRFETTVNGIKIKTMNAGGDLNYQSIQASNGSTWMDVTNAAGSVGATEVSINSIIKPGAHSNGFALDVGSITVKNDLKDPVVLSIRYKDGTPNTIAAEPPAQLRTFLDKIKNSQGTTFYATPWEVRMNGQVYENKFSAVRPDLWSIGNLEPSNNNLTPEIENEIYTTIAEAAGLDPVKNKDIIKQMWNHRHHLHVSEVGSPDVH</sequence>
<feature type="chain" id="PRO_5020890933" evidence="3">
    <location>
        <begin position="32"/>
        <end position="2343"/>
    </location>
</feature>
<proteinExistence type="predicted"/>
<evidence type="ECO:0000256" key="3">
    <source>
        <dbReference type="SAM" id="SignalP"/>
    </source>
</evidence>
<feature type="compositionally biased region" description="Low complexity" evidence="2">
    <location>
        <begin position="1523"/>
        <end position="1536"/>
    </location>
</feature>
<dbReference type="InterPro" id="IPR030885">
    <property type="entry name" value="Lepto_longest"/>
</dbReference>
<evidence type="ECO:0000256" key="1">
    <source>
        <dbReference type="SAM" id="Coils"/>
    </source>
</evidence>
<protein>
    <submittedName>
        <fullName evidence="4">TIGR04388 family protein</fullName>
    </submittedName>
</protein>
<evidence type="ECO:0000256" key="2">
    <source>
        <dbReference type="SAM" id="MobiDB-lite"/>
    </source>
</evidence>
<comment type="caution">
    <text evidence="4">The sequence shown here is derived from an EMBL/GenBank/DDBJ whole genome shotgun (WGS) entry which is preliminary data.</text>
</comment>
<name>A0A4R9JZJ8_9LEPT</name>
<evidence type="ECO:0000313" key="4">
    <source>
        <dbReference type="EMBL" id="TGL57169.1"/>
    </source>
</evidence>
<dbReference type="OrthoDB" id="345532at2"/>
<keyword evidence="5" id="KW-1185">Reference proteome</keyword>
<accession>A0A4R9JZJ8</accession>
<dbReference type="NCBIfam" id="TIGR04388">
    <property type="entry name" value="Lepto_longest"/>
    <property type="match status" value="1"/>
</dbReference>
<dbReference type="EMBL" id="RQGD01000039">
    <property type="protein sequence ID" value="TGL57169.1"/>
    <property type="molecule type" value="Genomic_DNA"/>
</dbReference>
<dbReference type="RefSeq" id="WP_135624798.1">
    <property type="nucleotide sequence ID" value="NZ_RQGD01000039.1"/>
</dbReference>
<evidence type="ECO:0000313" key="5">
    <source>
        <dbReference type="Proteomes" id="UP000297693"/>
    </source>
</evidence>
<keyword evidence="3" id="KW-0732">Signal</keyword>
<feature type="signal peptide" evidence="3">
    <location>
        <begin position="1"/>
        <end position="31"/>
    </location>
</feature>